<evidence type="ECO:0000313" key="1">
    <source>
        <dbReference type="EMBL" id="CAD7207302.1"/>
    </source>
</evidence>
<accession>A0A7R8W0C4</accession>
<reference evidence="1" key="1">
    <citation type="submission" date="2020-11" db="EMBL/GenBank/DDBJ databases">
        <authorList>
            <person name="Tran Van P."/>
        </authorList>
    </citation>
    <scope>NUCLEOTIDE SEQUENCE</scope>
</reference>
<organism evidence="1">
    <name type="scientific">Timema douglasi</name>
    <name type="common">Walking stick</name>
    <dbReference type="NCBI Taxonomy" id="61478"/>
    <lineage>
        <taxon>Eukaryota</taxon>
        <taxon>Metazoa</taxon>
        <taxon>Ecdysozoa</taxon>
        <taxon>Arthropoda</taxon>
        <taxon>Hexapoda</taxon>
        <taxon>Insecta</taxon>
        <taxon>Pterygota</taxon>
        <taxon>Neoptera</taxon>
        <taxon>Polyneoptera</taxon>
        <taxon>Phasmatodea</taxon>
        <taxon>Timematodea</taxon>
        <taxon>Timematoidea</taxon>
        <taxon>Timematidae</taxon>
        <taxon>Timema</taxon>
    </lineage>
</organism>
<dbReference type="AlphaFoldDB" id="A0A7R8W0C4"/>
<sequence length="36" mass="4361">MDIVSSERCHLNYLEVRDGYWRKSRLIGESSYRDIL</sequence>
<gene>
    <name evidence="1" type="ORF">TDIB3V08_LOCUS13450</name>
</gene>
<name>A0A7R8W0C4_TIMDO</name>
<proteinExistence type="predicted"/>
<protein>
    <submittedName>
        <fullName evidence="1">Uncharacterized protein</fullName>
    </submittedName>
</protein>
<dbReference type="EMBL" id="OA597206">
    <property type="protein sequence ID" value="CAD7207302.1"/>
    <property type="molecule type" value="Genomic_DNA"/>
</dbReference>